<protein>
    <recommendedName>
        <fullName evidence="2">Thioredoxin domain-containing protein</fullName>
    </recommendedName>
</protein>
<dbReference type="PANTHER" id="PTHR19991:SF3">
    <property type="entry name" value="LETHAL (2) 01289, ISOFORM F"/>
    <property type="match status" value="1"/>
</dbReference>
<dbReference type="Proteomes" id="UP000711488">
    <property type="component" value="Unassembled WGS sequence"/>
</dbReference>
<accession>A0A6A0H069</accession>
<evidence type="ECO:0000313" key="1">
    <source>
        <dbReference type="EMBL" id="KAA0194824.1"/>
    </source>
</evidence>
<reference evidence="1" key="1">
    <citation type="submission" date="2014-08" db="EMBL/GenBank/DDBJ databases">
        <authorList>
            <person name="Murali S."/>
            <person name="Richards S."/>
            <person name="Bandaranaike D."/>
            <person name="Bellair M."/>
            <person name="Blankenburg K."/>
            <person name="Chao H."/>
            <person name="Dinh H."/>
            <person name="Doddapaneni H."/>
            <person name="Dugan-Rocha S."/>
            <person name="Elkadiri S."/>
            <person name="Gnanaolivu R."/>
            <person name="Hughes D."/>
            <person name="Lee S."/>
            <person name="Li M."/>
            <person name="Ming W."/>
            <person name="Munidasa M."/>
            <person name="Muniz J."/>
            <person name="Nguyen L."/>
            <person name="Osuji N."/>
            <person name="Pu L.-L."/>
            <person name="Puazo M."/>
            <person name="Skinner E."/>
            <person name="Qu C."/>
            <person name="Quiroz J."/>
            <person name="Raj R."/>
            <person name="Weissenberger G."/>
            <person name="Xin Y."/>
            <person name="Zou X."/>
            <person name="Han Y."/>
            <person name="Worley K."/>
            <person name="Muzny D."/>
            <person name="Gibbs R."/>
        </authorList>
    </citation>
    <scope>NUCLEOTIDE SEQUENCE</scope>
    <source>
        <strain evidence="1">HAZT.00-mixed</strain>
        <tissue evidence="1">Whole organism</tissue>
    </source>
</reference>
<sequence length="186" mass="21910">MLYDREQRKSKKVLAELESIDDECDAKGIMFVKINDPDEAKEYGLDVIPALVYFESEIPYIYEGDLMKEEEVLKWLFHHVEEEEIAEVTDEMLDKLIASEPYLAVLFYDRSDDEDHEILEELENIDDDCEQAGELSDEQAVLMWLLKQRSTDTIEEVTDEILDDLIANFEYVVVYFSECRGLRREF</sequence>
<proteinExistence type="predicted"/>
<dbReference type="InterPro" id="IPR036249">
    <property type="entry name" value="Thioredoxin-like_sf"/>
</dbReference>
<dbReference type="SUPFAM" id="SSF52833">
    <property type="entry name" value="Thioredoxin-like"/>
    <property type="match status" value="1"/>
</dbReference>
<comment type="caution">
    <text evidence="1">The sequence shown here is derived from an EMBL/GenBank/DDBJ whole genome shotgun (WGS) entry which is preliminary data.</text>
</comment>
<dbReference type="PANTHER" id="PTHR19991">
    <property type="entry name" value="L 2 01289"/>
    <property type="match status" value="1"/>
</dbReference>
<organism evidence="1">
    <name type="scientific">Hyalella azteca</name>
    <name type="common">Amphipod</name>
    <dbReference type="NCBI Taxonomy" id="294128"/>
    <lineage>
        <taxon>Eukaryota</taxon>
        <taxon>Metazoa</taxon>
        <taxon>Ecdysozoa</taxon>
        <taxon>Arthropoda</taxon>
        <taxon>Crustacea</taxon>
        <taxon>Multicrustacea</taxon>
        <taxon>Malacostraca</taxon>
        <taxon>Eumalacostraca</taxon>
        <taxon>Peracarida</taxon>
        <taxon>Amphipoda</taxon>
        <taxon>Senticaudata</taxon>
        <taxon>Talitrida</taxon>
        <taxon>Talitroidea</taxon>
        <taxon>Hyalellidae</taxon>
        <taxon>Hyalella</taxon>
    </lineage>
</organism>
<dbReference type="Gene3D" id="3.40.30.10">
    <property type="entry name" value="Glutaredoxin"/>
    <property type="match status" value="1"/>
</dbReference>
<reference evidence="1" key="2">
    <citation type="journal article" date="2018" name="Environ. Sci. Technol.">
        <title>The Toxicogenome of Hyalella azteca: A Model for Sediment Ecotoxicology and Evolutionary Toxicology.</title>
        <authorList>
            <person name="Poynton H.C."/>
            <person name="Hasenbein S."/>
            <person name="Benoit J.B."/>
            <person name="Sepulveda M.S."/>
            <person name="Poelchau M.F."/>
            <person name="Hughes D.S.T."/>
            <person name="Murali S.C."/>
            <person name="Chen S."/>
            <person name="Glastad K.M."/>
            <person name="Goodisman M.A.D."/>
            <person name="Werren J.H."/>
            <person name="Vineis J.H."/>
            <person name="Bowen J.L."/>
            <person name="Friedrich M."/>
            <person name="Jones J."/>
            <person name="Robertson H.M."/>
            <person name="Feyereisen R."/>
            <person name="Mechler-Hickson A."/>
            <person name="Mathers N."/>
            <person name="Lee C.E."/>
            <person name="Colbourne J.K."/>
            <person name="Biales A."/>
            <person name="Johnston J.S."/>
            <person name="Wellborn G.A."/>
            <person name="Rosendale A.J."/>
            <person name="Cridge A.G."/>
            <person name="Munoz-Torres M.C."/>
            <person name="Bain P.A."/>
            <person name="Manny A.R."/>
            <person name="Major K.M."/>
            <person name="Lambert F.N."/>
            <person name="Vulpe C.D."/>
            <person name="Tuck P."/>
            <person name="Blalock B.J."/>
            <person name="Lin Y.Y."/>
            <person name="Smith M.E."/>
            <person name="Ochoa-Acuna H."/>
            <person name="Chen M.M."/>
            <person name="Childers C.P."/>
            <person name="Qu J."/>
            <person name="Dugan S."/>
            <person name="Lee S.L."/>
            <person name="Chao H."/>
            <person name="Dinh H."/>
            <person name="Han Y."/>
            <person name="Doddapaneni H."/>
            <person name="Worley K.C."/>
            <person name="Muzny D.M."/>
            <person name="Gibbs R.A."/>
            <person name="Richards S."/>
        </authorList>
    </citation>
    <scope>NUCLEOTIDE SEQUENCE</scope>
    <source>
        <strain evidence="1">HAZT.00-mixed</strain>
        <tissue evidence="1">Whole organism</tissue>
    </source>
</reference>
<dbReference type="EMBL" id="JQDR03010021">
    <property type="protein sequence ID" value="KAA0194824.1"/>
    <property type="molecule type" value="Genomic_DNA"/>
</dbReference>
<gene>
    <name evidence="1" type="ORF">HAZT_HAZT000147</name>
</gene>
<evidence type="ECO:0008006" key="2">
    <source>
        <dbReference type="Google" id="ProtNLM"/>
    </source>
</evidence>
<name>A0A6A0H069_HYAAZ</name>
<reference evidence="1" key="3">
    <citation type="submission" date="2019-06" db="EMBL/GenBank/DDBJ databases">
        <authorList>
            <person name="Poynton C."/>
            <person name="Hasenbein S."/>
            <person name="Benoit J.B."/>
            <person name="Sepulveda M.S."/>
            <person name="Poelchau M.F."/>
            <person name="Murali S.C."/>
            <person name="Chen S."/>
            <person name="Glastad K.M."/>
            <person name="Werren J.H."/>
            <person name="Vineis J.H."/>
            <person name="Bowen J.L."/>
            <person name="Friedrich M."/>
            <person name="Jones J."/>
            <person name="Robertson H.M."/>
            <person name="Feyereisen R."/>
            <person name="Mechler-Hickson A."/>
            <person name="Mathers N."/>
            <person name="Lee C.E."/>
            <person name="Colbourne J.K."/>
            <person name="Biales A."/>
            <person name="Johnston J.S."/>
            <person name="Wellborn G.A."/>
            <person name="Rosendale A.J."/>
            <person name="Cridge A.G."/>
            <person name="Munoz-Torres M.C."/>
            <person name="Bain P.A."/>
            <person name="Manny A.R."/>
            <person name="Major K.M."/>
            <person name="Lambert F.N."/>
            <person name="Vulpe C.D."/>
            <person name="Tuck P."/>
            <person name="Blalock B.J."/>
            <person name="Lin Y.-Y."/>
            <person name="Smith M.E."/>
            <person name="Ochoa-Acuna H."/>
            <person name="Chen M.-J.M."/>
            <person name="Childers C.P."/>
            <person name="Qu J."/>
            <person name="Dugan S."/>
            <person name="Lee S.L."/>
            <person name="Chao H."/>
            <person name="Dinh H."/>
            <person name="Han Y."/>
            <person name="Doddapaneni H."/>
            <person name="Worley K.C."/>
            <person name="Muzny D.M."/>
            <person name="Gibbs R.A."/>
            <person name="Richards S."/>
        </authorList>
    </citation>
    <scope>NUCLEOTIDE SEQUENCE</scope>
    <source>
        <strain evidence="1">HAZT.00-mixed</strain>
        <tissue evidence="1">Whole organism</tissue>
    </source>
</reference>
<dbReference type="AlphaFoldDB" id="A0A6A0H069"/>